<feature type="region of interest" description="Disordered" evidence="1">
    <location>
        <begin position="779"/>
        <end position="810"/>
    </location>
</feature>
<dbReference type="STRING" id="121845.A0A3Q0JLD2"/>
<feature type="domain" description="TTI1 C-terminal TPR" evidence="3">
    <location>
        <begin position="760"/>
        <end position="981"/>
    </location>
</feature>
<dbReference type="PANTHER" id="PTHR18460">
    <property type="entry name" value="TEL2 INTERACTING PROTEIN 1 TTI1 FAMILY MEMBER"/>
    <property type="match status" value="1"/>
</dbReference>
<organism evidence="4 5">
    <name type="scientific">Diaphorina citri</name>
    <name type="common">Asian citrus psyllid</name>
    <dbReference type="NCBI Taxonomy" id="121845"/>
    <lineage>
        <taxon>Eukaryota</taxon>
        <taxon>Metazoa</taxon>
        <taxon>Ecdysozoa</taxon>
        <taxon>Arthropoda</taxon>
        <taxon>Hexapoda</taxon>
        <taxon>Insecta</taxon>
        <taxon>Pterygota</taxon>
        <taxon>Neoptera</taxon>
        <taxon>Paraneoptera</taxon>
        <taxon>Hemiptera</taxon>
        <taxon>Sternorrhyncha</taxon>
        <taxon>Psylloidea</taxon>
        <taxon>Psyllidae</taxon>
        <taxon>Diaphorininae</taxon>
        <taxon>Diaphorina</taxon>
    </lineage>
</organism>
<dbReference type="KEGG" id="dci:103524241"/>
<dbReference type="Pfam" id="PF24173">
    <property type="entry name" value="TPR_TTI1_N"/>
    <property type="match status" value="1"/>
</dbReference>
<dbReference type="InterPro" id="IPR057566">
    <property type="entry name" value="TPR_TTI1_N"/>
</dbReference>
<reference evidence="5" key="1">
    <citation type="submission" date="2025-08" db="UniProtKB">
        <authorList>
            <consortium name="RefSeq"/>
        </authorList>
    </citation>
    <scope>IDENTIFICATION</scope>
</reference>
<name>A0A3Q0JLD2_DIACI</name>
<dbReference type="Proteomes" id="UP000079169">
    <property type="component" value="Unplaced"/>
</dbReference>
<dbReference type="Pfam" id="PF21547">
    <property type="entry name" value="TTI1"/>
    <property type="match status" value="1"/>
</dbReference>
<dbReference type="Pfam" id="PF24176">
    <property type="entry name" value="TPR_TTI1_2nd"/>
    <property type="match status" value="1"/>
</dbReference>
<proteinExistence type="predicted"/>
<dbReference type="InterPro" id="IPR057567">
    <property type="entry name" value="TPR_TTI1_C"/>
</dbReference>
<feature type="domain" description="TTI1 N-terminal TPR" evidence="2">
    <location>
        <begin position="17"/>
        <end position="338"/>
    </location>
</feature>
<sequence length="983" mass="111240">MENFFTPEERSLLTISFSQLKPACDQLITNPSKQNVNQLLKVLCETPPLAIQKLTHYLLLPIELHLRNNSLKWELKLYLLQCMKSVLQKSVLDDFKKIQSLYTLLFILISDGEGPEKLFITSEEFLIEVLECVTILMTSPSVTDFYQMNMHAQLSFGVYKCVLIIKNVKANLVQSKAFNCLLALTQTHDECQSKTDKQQVVELVRKMLPGIISCCSQTVSVGALQHHSVTIGAVRTWSKIICMVMKDEKSCDNISIESVKAAYEGKLVSKSNDDWTSMADAKLKSTTDIITSARNHPHWRARLEVSCACRDVLNTCRKNMSSSVNTMLESLIILSQDDMTEVSAPATQSLKTLSQDDNDCQLENLLQENLFELLQRLSCIIDTNDETKQVSGLHLLKGYLLCLGKQRLPQLLMSNVYLEQLFSTLITIVELDTSHVSILDNAAMKDFDNVERQDTPWKLLRHFTDTKLILSKVEDICRVLADSCNVPLLIQYLLDIFDTQLPNRKEICVLLTFLLKHSTSHVNSEDKTSLVSSVLETLLNNKVWHAPLSLHTSCGNNGQVADTIGQARSNTVLACILCEVLGATAQCIGDTTYRQCLFQILYVLMERAGSQHEYLSLAGLQAIQTMVHVLYVLMERAGSQHEYLSLAGLQAIQTMVHVCQYPSIAQLIADNIDYLSYHITIQLRHGTPLVLDAIKVILQQANDNVLPCIEDILEHALREGPAMFVDENKKLSHLNMYLVFVTRIREWHCQLPLDSKQDTTPVNYVQDLIEYERLKHISENYDDEPSEQDSDVKQEEIHEDPKEDETPPKPKYVSMVEAILNTCLHFLPSRTLSHQVLVLQILNEGLRILASYNEDVLLPLVHKVWSPLVSRLQDTAQPLVLNHAFNLLLTLAITSKDFIRSRTIKDVMPALSQFLRESASESKLKDAGSAYRLTFKYKLQLSLLSNLHHVILTLGLREKHTHQLLTVVSVYLSSHQPAPLQVT</sequence>
<dbReference type="GO" id="GO:0005737">
    <property type="term" value="C:cytoplasm"/>
    <property type="evidence" value="ECO:0007669"/>
    <property type="project" value="TreeGrafter"/>
</dbReference>
<evidence type="ECO:0000259" key="2">
    <source>
        <dbReference type="Pfam" id="PF24173"/>
    </source>
</evidence>
<feature type="compositionally biased region" description="Acidic residues" evidence="1">
    <location>
        <begin position="780"/>
        <end position="789"/>
    </location>
</feature>
<feature type="compositionally biased region" description="Basic and acidic residues" evidence="1">
    <location>
        <begin position="790"/>
        <end position="808"/>
    </location>
</feature>
<dbReference type="PaxDb" id="121845-A0A3Q0JLD2"/>
<evidence type="ECO:0000256" key="1">
    <source>
        <dbReference type="SAM" id="MobiDB-lite"/>
    </source>
</evidence>
<dbReference type="InterPro" id="IPR049362">
    <property type="entry name" value="TTI1_rpt"/>
</dbReference>
<dbReference type="CTD" id="9675"/>
<evidence type="ECO:0000259" key="3">
    <source>
        <dbReference type="Pfam" id="PF24181"/>
    </source>
</evidence>
<protein>
    <submittedName>
        <fullName evidence="5">LOW QUALITY PROTEIN: TELO2-interacting protein 1 homolog</fullName>
    </submittedName>
</protein>
<keyword evidence="4" id="KW-1185">Reference proteome</keyword>
<dbReference type="Pfam" id="PF24181">
    <property type="entry name" value="TPR_TTI1_C"/>
    <property type="match status" value="1"/>
</dbReference>
<gene>
    <name evidence="5" type="primary">LOC103524241</name>
</gene>
<dbReference type="GeneID" id="103524241"/>
<dbReference type="RefSeq" id="XP_026689142.1">
    <property type="nucleotide sequence ID" value="XM_026833341.1"/>
</dbReference>
<dbReference type="SUPFAM" id="SSF48371">
    <property type="entry name" value="ARM repeat"/>
    <property type="match status" value="2"/>
</dbReference>
<dbReference type="AlphaFoldDB" id="A0A3Q0JLD2"/>
<dbReference type="InterPro" id="IPR052587">
    <property type="entry name" value="TELO2-interacting_protein_1"/>
</dbReference>
<evidence type="ECO:0000313" key="4">
    <source>
        <dbReference type="Proteomes" id="UP000079169"/>
    </source>
</evidence>
<evidence type="ECO:0000313" key="5">
    <source>
        <dbReference type="RefSeq" id="XP_026689142.1"/>
    </source>
</evidence>
<dbReference type="PANTHER" id="PTHR18460:SF3">
    <property type="entry name" value="TELO2-INTERACTING PROTEIN 1 HOMOLOG"/>
    <property type="match status" value="1"/>
</dbReference>
<dbReference type="InterPro" id="IPR016024">
    <property type="entry name" value="ARM-type_fold"/>
</dbReference>
<accession>A0A3Q0JLD2</accession>